<proteinExistence type="predicted"/>
<evidence type="ECO:0000313" key="2">
    <source>
        <dbReference type="Proteomes" id="UP000223913"/>
    </source>
</evidence>
<comment type="caution">
    <text evidence="1">The sequence shown here is derived from an EMBL/GenBank/DDBJ whole genome shotgun (WGS) entry which is preliminary data.</text>
</comment>
<reference evidence="1 2" key="1">
    <citation type="submission" date="2017-10" db="EMBL/GenBank/DDBJ databases">
        <title>The draft genome sequence of Lewinella nigricans NBRC 102662.</title>
        <authorList>
            <person name="Wang K."/>
        </authorList>
    </citation>
    <scope>NUCLEOTIDE SEQUENCE [LARGE SCALE GENOMIC DNA]</scope>
    <source>
        <strain evidence="1 2">NBRC 102662</strain>
    </source>
</reference>
<organism evidence="1 2">
    <name type="scientific">Flavilitoribacter nigricans (strain ATCC 23147 / DSM 23189 / NBRC 102662 / NCIMB 1420 / SS-2)</name>
    <name type="common">Lewinella nigricans</name>
    <dbReference type="NCBI Taxonomy" id="1122177"/>
    <lineage>
        <taxon>Bacteria</taxon>
        <taxon>Pseudomonadati</taxon>
        <taxon>Bacteroidota</taxon>
        <taxon>Saprospiria</taxon>
        <taxon>Saprospirales</taxon>
        <taxon>Lewinellaceae</taxon>
        <taxon>Flavilitoribacter</taxon>
    </lineage>
</organism>
<accession>A0A2D0NJ64</accession>
<keyword evidence="2" id="KW-1185">Reference proteome</keyword>
<protein>
    <submittedName>
        <fullName evidence="1">Uncharacterized protein</fullName>
    </submittedName>
</protein>
<gene>
    <name evidence="1" type="ORF">CRP01_04540</name>
</gene>
<sequence length="81" mass="9597">MQGLLLRHRLLLEELDHLESLHRVEAQIFAIREDEYQRQERAPSDFLQAKRTFLLQKKALRDKAGQLQLLELEILAIAHLK</sequence>
<dbReference type="Proteomes" id="UP000223913">
    <property type="component" value="Unassembled WGS sequence"/>
</dbReference>
<name>A0A2D0NJ64_FLAN2</name>
<dbReference type="AlphaFoldDB" id="A0A2D0NJ64"/>
<dbReference type="EMBL" id="PDUD01000005">
    <property type="protein sequence ID" value="PHN07793.1"/>
    <property type="molecule type" value="Genomic_DNA"/>
</dbReference>
<evidence type="ECO:0000313" key="1">
    <source>
        <dbReference type="EMBL" id="PHN07793.1"/>
    </source>
</evidence>